<keyword evidence="4" id="KW-0645">Protease</keyword>
<evidence type="ECO:0000256" key="1">
    <source>
        <dbReference type="ARBA" id="ARBA00004496"/>
    </source>
</evidence>
<comment type="catalytic activity">
    <reaction evidence="8">
        <text>Dipeptidase E catalyzes the hydrolysis of dipeptides Asp-|-Xaa. It does not act on peptides with N-terminal Glu, Asn or Gln, nor does it cleave isoaspartyl peptides.</text>
        <dbReference type="EC" id="3.4.13.21"/>
    </reaction>
</comment>
<evidence type="ECO:0000313" key="12">
    <source>
        <dbReference type="Proteomes" id="UP000178485"/>
    </source>
</evidence>
<evidence type="ECO:0000256" key="6">
    <source>
        <dbReference type="ARBA" id="ARBA00022825"/>
    </source>
</evidence>
<dbReference type="Pfam" id="PF03575">
    <property type="entry name" value="Peptidase_S51"/>
    <property type="match status" value="1"/>
</dbReference>
<dbReference type="InterPro" id="IPR005320">
    <property type="entry name" value="Peptidase_S51"/>
</dbReference>
<dbReference type="KEGG" id="pmuc:ING2E5A_0536"/>
<dbReference type="GO" id="GO:0008236">
    <property type="term" value="F:serine-type peptidase activity"/>
    <property type="evidence" value="ECO:0007669"/>
    <property type="project" value="UniProtKB-KW"/>
</dbReference>
<comment type="similarity">
    <text evidence="2">Belongs to the peptidase S51 family.</text>
</comment>
<proteinExistence type="inferred from homology"/>
<dbReference type="Proteomes" id="UP000178485">
    <property type="component" value="Chromosome i"/>
</dbReference>
<comment type="subcellular location">
    <subcellularLocation>
        <location evidence="1">Cytoplasm</location>
    </subcellularLocation>
</comment>
<dbReference type="CDD" id="cd03146">
    <property type="entry name" value="GAT1_Peptidase_E"/>
    <property type="match status" value="1"/>
</dbReference>
<dbReference type="EMBL" id="LT608328">
    <property type="protein sequence ID" value="SCM55730.1"/>
    <property type="molecule type" value="Genomic_DNA"/>
</dbReference>
<dbReference type="AlphaFoldDB" id="A0A1G4G4G1"/>
<evidence type="ECO:0000256" key="7">
    <source>
        <dbReference type="ARBA" id="ARBA00022997"/>
    </source>
</evidence>
<evidence type="ECO:0000256" key="10">
    <source>
        <dbReference type="ARBA" id="ARBA00075877"/>
    </source>
</evidence>
<dbReference type="Gene3D" id="3.40.50.880">
    <property type="match status" value="1"/>
</dbReference>
<dbReference type="GO" id="GO:0016805">
    <property type="term" value="F:dipeptidase activity"/>
    <property type="evidence" value="ECO:0007669"/>
    <property type="project" value="UniProtKB-KW"/>
</dbReference>
<protein>
    <recommendedName>
        <fullName evidence="9">dipeptidase E</fullName>
        <ecNumber evidence="9">3.4.13.21</ecNumber>
    </recommendedName>
    <alternativeName>
        <fullName evidence="10">Asp-specific dipeptidase</fullName>
    </alternativeName>
</protein>
<keyword evidence="7 11" id="KW-0224">Dipeptidase</keyword>
<dbReference type="InterPro" id="IPR029062">
    <property type="entry name" value="Class_I_gatase-like"/>
</dbReference>
<keyword evidence="12" id="KW-1185">Reference proteome</keyword>
<dbReference type="RefSeq" id="WP_071136064.1">
    <property type="nucleotide sequence ID" value="NZ_DUQN01000014.1"/>
</dbReference>
<evidence type="ECO:0000256" key="2">
    <source>
        <dbReference type="ARBA" id="ARBA00006534"/>
    </source>
</evidence>
<evidence type="ECO:0000256" key="9">
    <source>
        <dbReference type="ARBA" id="ARBA00066675"/>
    </source>
</evidence>
<evidence type="ECO:0000256" key="8">
    <source>
        <dbReference type="ARBA" id="ARBA00050239"/>
    </source>
</evidence>
<keyword evidence="5 11" id="KW-0378">Hydrolase</keyword>
<keyword evidence="3" id="KW-0963">Cytoplasm</keyword>
<gene>
    <name evidence="11" type="primary">pepE</name>
    <name evidence="11" type="ORF">ING2E5A_0536</name>
</gene>
<keyword evidence="6" id="KW-0720">Serine protease</keyword>
<evidence type="ECO:0000256" key="3">
    <source>
        <dbReference type="ARBA" id="ARBA00022490"/>
    </source>
</evidence>
<dbReference type="PANTHER" id="PTHR20842:SF0">
    <property type="entry name" value="ALPHA-ASPARTYL DIPEPTIDASE"/>
    <property type="match status" value="1"/>
</dbReference>
<dbReference type="GO" id="GO:0006508">
    <property type="term" value="P:proteolysis"/>
    <property type="evidence" value="ECO:0007669"/>
    <property type="project" value="UniProtKB-KW"/>
</dbReference>
<evidence type="ECO:0000313" key="11">
    <source>
        <dbReference type="EMBL" id="SCM55730.1"/>
    </source>
</evidence>
<evidence type="ECO:0000256" key="5">
    <source>
        <dbReference type="ARBA" id="ARBA00022801"/>
    </source>
</evidence>
<dbReference type="PANTHER" id="PTHR20842">
    <property type="entry name" value="PROTEASE S51 ALPHA-ASPARTYL DIPEPTIDASE"/>
    <property type="match status" value="1"/>
</dbReference>
<reference evidence="11 12" key="1">
    <citation type="submission" date="2016-08" db="EMBL/GenBank/DDBJ databases">
        <authorList>
            <person name="Seilhamer J.J."/>
        </authorList>
    </citation>
    <scope>NUCLEOTIDE SEQUENCE [LARGE SCALE GENOMIC DNA]</scope>
    <source>
        <strain evidence="11">ING2-E5A</strain>
    </source>
</reference>
<accession>A0A1G4G4G1</accession>
<dbReference type="NCBIfam" id="NF003642">
    <property type="entry name" value="PRK05282.1"/>
    <property type="match status" value="1"/>
</dbReference>
<dbReference type="GO" id="GO:0005737">
    <property type="term" value="C:cytoplasm"/>
    <property type="evidence" value="ECO:0007669"/>
    <property type="project" value="UniProtKB-SubCell"/>
</dbReference>
<name>A0A1G4G4G1_9BACT</name>
<dbReference type="EC" id="3.4.13.21" evidence="9"/>
<dbReference type="SUPFAM" id="SSF52317">
    <property type="entry name" value="Class I glutamine amidotransferase-like"/>
    <property type="match status" value="1"/>
</dbReference>
<dbReference type="FunFam" id="3.40.50.880:FF:000007">
    <property type="entry name" value="Peptidase E"/>
    <property type="match status" value="1"/>
</dbReference>
<dbReference type="STRING" id="1642646.ING2E5A_0536"/>
<sequence length="240" mass="27464">MRLLLISNSTNPGEAYLDYPKEHIRDFLGIKTKNALFIPYAAVTFSYDEYEEKVNSRFAEIGHHVTSIHRFINPVEAIENADAIVVGGGNTWQLVKTLQEKGLMKVIRKRVRKGLPYIGWSAGSNIACPTLRTTNDMPIVEPKKFKTLKLVPFQINPHYLDDHPANHGGETREMRIREFIEINRDIFVVGLREGTMLLLEKNELSLIGSRNARIFKYGQDPRELSSEDDFSFLLSEPFNL</sequence>
<evidence type="ECO:0000256" key="4">
    <source>
        <dbReference type="ARBA" id="ARBA00022670"/>
    </source>
</evidence>
<organism evidence="11 12">
    <name type="scientific">Petrimonas mucosa</name>
    <dbReference type="NCBI Taxonomy" id="1642646"/>
    <lineage>
        <taxon>Bacteria</taxon>
        <taxon>Pseudomonadati</taxon>
        <taxon>Bacteroidota</taxon>
        <taxon>Bacteroidia</taxon>
        <taxon>Bacteroidales</taxon>
        <taxon>Dysgonomonadaceae</taxon>
        <taxon>Petrimonas</taxon>
    </lineage>
</organism>